<comment type="caution">
    <text evidence="2">The sequence shown here is derived from an EMBL/GenBank/DDBJ whole genome shotgun (WGS) entry which is preliminary data.</text>
</comment>
<accession>N9EA81</accession>
<protein>
    <recommendedName>
        <fullName evidence="1">YagK/YfjJ C-terminal domain-containing protein</fullName>
    </recommendedName>
</protein>
<dbReference type="AlphaFoldDB" id="N9EA81"/>
<evidence type="ECO:0000259" key="1">
    <source>
        <dbReference type="Pfam" id="PF11726"/>
    </source>
</evidence>
<evidence type="ECO:0000313" key="3">
    <source>
        <dbReference type="Proteomes" id="UP000017670"/>
    </source>
</evidence>
<name>N9EA81_9GAMM</name>
<dbReference type="HOGENOM" id="CLU_053856_1_1_6"/>
<keyword evidence="3" id="KW-1185">Reference proteome</keyword>
<dbReference type="Pfam" id="PF11726">
    <property type="entry name" value="YagK_YfjJ_C"/>
    <property type="match status" value="1"/>
</dbReference>
<evidence type="ECO:0000313" key="2">
    <source>
        <dbReference type="EMBL" id="ENW07127.1"/>
    </source>
</evidence>
<feature type="domain" description="YagK/YfjJ C-terminal" evidence="1">
    <location>
        <begin position="176"/>
        <end position="338"/>
    </location>
</feature>
<dbReference type="Proteomes" id="UP000017670">
    <property type="component" value="Unassembled WGS sequence"/>
</dbReference>
<dbReference type="eggNOG" id="ENOG5033357">
    <property type="taxonomic scope" value="Bacteria"/>
</dbReference>
<sequence>MYLRLLLLINRLRSYLYYDLYSYTSDISKLSHESIYYDSILVVKFMINFDKVPLNPSSVLTAVGHLVHQVYNDQIDNEDLKYALVDLVPTFKVFYRNDLSYVPSIQGFMNVIATIDTILMSQSYDQILNFDHEDMSYLRIIIRESLNDMQEYISRHQNQEKRNQKRIQQYLTDLTDHYSKLLFVRVDLGYLKEQQYQVDVNLFQKHMEAFRSRLANQDGCFSDLQGYAWALEEGTTKGLHAHVLLIYDGHKHQQGFGLAKLIGDAWLEITGSTGMYFNCHDTEYIKKFEREGTLGIGMIHRDNPQQIGNAINAAKYLVNPEKESQYLRSKIRGMRTFGVAQFEKANRRINKIELIS</sequence>
<dbReference type="STRING" id="262668.GCA_000931715_01922"/>
<reference evidence="2 3" key="1">
    <citation type="submission" date="2013-02" db="EMBL/GenBank/DDBJ databases">
        <title>The Genome Sequence of Acinetobacter beijerinckii CIP 110307.</title>
        <authorList>
            <consortium name="The Broad Institute Genome Sequencing Platform"/>
            <consortium name="The Broad Institute Genome Sequencing Center for Infectious Disease"/>
            <person name="Cerqueira G."/>
            <person name="Feldgarden M."/>
            <person name="Courvalin P."/>
            <person name="Perichon B."/>
            <person name="Grillot-Courvalin C."/>
            <person name="Clermont D."/>
            <person name="Rocha E."/>
            <person name="Yoon E.-J."/>
            <person name="Nemec A."/>
            <person name="Walker B."/>
            <person name="Young S.K."/>
            <person name="Zeng Q."/>
            <person name="Gargeya S."/>
            <person name="Fitzgerald M."/>
            <person name="Haas B."/>
            <person name="Abouelleil A."/>
            <person name="Alvarado L."/>
            <person name="Arachchi H.M."/>
            <person name="Berlin A.M."/>
            <person name="Chapman S.B."/>
            <person name="Dewar J."/>
            <person name="Goldberg J."/>
            <person name="Griggs A."/>
            <person name="Gujja S."/>
            <person name="Hansen M."/>
            <person name="Howarth C."/>
            <person name="Imamovic A."/>
            <person name="Larimer J."/>
            <person name="McCowan C."/>
            <person name="Murphy C."/>
            <person name="Neiman D."/>
            <person name="Pearson M."/>
            <person name="Priest M."/>
            <person name="Roberts A."/>
            <person name="Saif S."/>
            <person name="Shea T."/>
            <person name="Sisk P."/>
            <person name="Sykes S."/>
            <person name="Wortman J."/>
            <person name="Nusbaum C."/>
            <person name="Birren B."/>
        </authorList>
    </citation>
    <scope>NUCLEOTIDE SEQUENCE [LARGE SCALE GENOMIC DNA]</scope>
    <source>
        <strain evidence="2 3">CIP 110307</strain>
    </source>
</reference>
<dbReference type="EMBL" id="APQL01000005">
    <property type="protein sequence ID" value="ENW07127.1"/>
    <property type="molecule type" value="Genomic_DNA"/>
</dbReference>
<dbReference type="PATRIC" id="fig|1217648.3.peg.1563"/>
<gene>
    <name evidence="2" type="ORF">F933_01594</name>
</gene>
<proteinExistence type="predicted"/>
<organism evidence="2 3">
    <name type="scientific">Acinetobacter beijerinckii CIP 110307</name>
    <dbReference type="NCBI Taxonomy" id="1217648"/>
    <lineage>
        <taxon>Bacteria</taxon>
        <taxon>Pseudomonadati</taxon>
        <taxon>Pseudomonadota</taxon>
        <taxon>Gammaproteobacteria</taxon>
        <taxon>Moraxellales</taxon>
        <taxon>Moraxellaceae</taxon>
        <taxon>Acinetobacter</taxon>
    </lineage>
</organism>
<dbReference type="InterPro" id="IPR057271">
    <property type="entry name" value="YagK_YfjJ_C"/>
</dbReference>